<accession>A0A9I9DPJ5</accession>
<reference evidence="1" key="1">
    <citation type="submission" date="2023-03" db="UniProtKB">
        <authorList>
            <consortium name="EnsemblPlants"/>
        </authorList>
    </citation>
    <scope>IDENTIFICATION</scope>
</reference>
<organism evidence="1">
    <name type="scientific">Cucumis melo</name>
    <name type="common">Muskmelon</name>
    <dbReference type="NCBI Taxonomy" id="3656"/>
    <lineage>
        <taxon>Eukaryota</taxon>
        <taxon>Viridiplantae</taxon>
        <taxon>Streptophyta</taxon>
        <taxon>Embryophyta</taxon>
        <taxon>Tracheophyta</taxon>
        <taxon>Spermatophyta</taxon>
        <taxon>Magnoliopsida</taxon>
        <taxon>eudicotyledons</taxon>
        <taxon>Gunneridae</taxon>
        <taxon>Pentapetalae</taxon>
        <taxon>rosids</taxon>
        <taxon>fabids</taxon>
        <taxon>Cucurbitales</taxon>
        <taxon>Cucurbitaceae</taxon>
        <taxon>Benincaseae</taxon>
        <taxon>Cucumis</taxon>
    </lineage>
</organism>
<proteinExistence type="predicted"/>
<name>A0A9I9DPJ5_CUCME</name>
<dbReference type="AlphaFoldDB" id="A0A9I9DPJ5"/>
<dbReference type="Gramene" id="MELO3C021539.2.1">
    <property type="protein sequence ID" value="MELO3C021539.2.1"/>
    <property type="gene ID" value="MELO3C021539.2"/>
</dbReference>
<sequence>QEKVGIQALSFGTNRRSWHFERKLEKSLTVVKDSSPWGVTHLERSEELDRAGGINWIGSRE</sequence>
<protein>
    <submittedName>
        <fullName evidence="1">Uncharacterized protein</fullName>
    </submittedName>
</protein>
<evidence type="ECO:0000313" key="1">
    <source>
        <dbReference type="EnsemblPlants" id="MELO3C021539.2.1"/>
    </source>
</evidence>
<dbReference type="EnsemblPlants" id="MELO3C021539.2.1">
    <property type="protein sequence ID" value="MELO3C021539.2.1"/>
    <property type="gene ID" value="MELO3C021539.2"/>
</dbReference>